<accession>A0ACC0U300</accession>
<gene>
    <name evidence="1" type="ORF">F5148DRAFT_1218689</name>
</gene>
<sequence length="112" mass="12467">MRPLPIVALFCFAVGIAPSFALPSSIVQRGKKMRDRMKTLVKSDYAPDLGLGELKKSGAPKRNGAQPSERTGERPPEHKYKNFKPNLGTTKEEELVLTVHHTDHVTGKEWDS</sequence>
<reference evidence="1" key="1">
    <citation type="submission" date="2021-03" db="EMBL/GenBank/DDBJ databases">
        <title>Evolutionary priming and transition to the ectomycorrhizal habit in an iconic lineage of mushroom-forming fungi: is preadaptation a requirement?</title>
        <authorList>
            <consortium name="DOE Joint Genome Institute"/>
            <person name="Looney B.P."/>
            <person name="Miyauchi S."/>
            <person name="Morin E."/>
            <person name="Drula E."/>
            <person name="Courty P.E."/>
            <person name="Chicoki N."/>
            <person name="Fauchery L."/>
            <person name="Kohler A."/>
            <person name="Kuo A."/>
            <person name="LaButti K."/>
            <person name="Pangilinan J."/>
            <person name="Lipzen A."/>
            <person name="Riley R."/>
            <person name="Andreopoulos W."/>
            <person name="He G."/>
            <person name="Johnson J."/>
            <person name="Barry K.W."/>
            <person name="Grigoriev I.V."/>
            <person name="Nagy L."/>
            <person name="Hibbett D."/>
            <person name="Henrissat B."/>
            <person name="Matheny P.B."/>
            <person name="Labbe J."/>
            <person name="Martin A.F."/>
        </authorList>
    </citation>
    <scope>NUCLEOTIDE SEQUENCE</scope>
    <source>
        <strain evidence="1">BPL698</strain>
    </source>
</reference>
<protein>
    <submittedName>
        <fullName evidence="1">Uncharacterized protein</fullName>
    </submittedName>
</protein>
<proteinExistence type="predicted"/>
<keyword evidence="2" id="KW-1185">Reference proteome</keyword>
<dbReference type="EMBL" id="JAGFNK010000198">
    <property type="protein sequence ID" value="KAI9459561.1"/>
    <property type="molecule type" value="Genomic_DNA"/>
</dbReference>
<name>A0ACC0U300_9AGAM</name>
<evidence type="ECO:0000313" key="1">
    <source>
        <dbReference type="EMBL" id="KAI9459561.1"/>
    </source>
</evidence>
<evidence type="ECO:0000313" key="2">
    <source>
        <dbReference type="Proteomes" id="UP001207468"/>
    </source>
</evidence>
<comment type="caution">
    <text evidence="1">The sequence shown here is derived from an EMBL/GenBank/DDBJ whole genome shotgun (WGS) entry which is preliminary data.</text>
</comment>
<organism evidence="1 2">
    <name type="scientific">Russula earlei</name>
    <dbReference type="NCBI Taxonomy" id="71964"/>
    <lineage>
        <taxon>Eukaryota</taxon>
        <taxon>Fungi</taxon>
        <taxon>Dikarya</taxon>
        <taxon>Basidiomycota</taxon>
        <taxon>Agaricomycotina</taxon>
        <taxon>Agaricomycetes</taxon>
        <taxon>Russulales</taxon>
        <taxon>Russulaceae</taxon>
        <taxon>Russula</taxon>
    </lineage>
</organism>
<dbReference type="Proteomes" id="UP001207468">
    <property type="component" value="Unassembled WGS sequence"/>
</dbReference>